<dbReference type="RefSeq" id="WP_090700437.1">
    <property type="nucleotide sequence ID" value="NZ_FNHH01000004.1"/>
</dbReference>
<dbReference type="EMBL" id="FNHH01000004">
    <property type="protein sequence ID" value="SDL95306.1"/>
    <property type="molecule type" value="Genomic_DNA"/>
</dbReference>
<keyword evidence="1" id="KW-0472">Membrane</keyword>
<sequence length="116" mass="14080">MINSIRKFENLHIACWLIKDTCWVMDIRTLGIIMIFPTLFLAFYITYKFRQLLSELYHNLAVCFWIMANTIWMIGEFFFDDTLRPYSIVFFLAGLLVILYYYLFVYRKLKVDSEIE</sequence>
<dbReference type="STRING" id="990371.SAMN05421813_10438"/>
<keyword evidence="1" id="KW-0812">Transmembrane</keyword>
<name>A0A1G9P933_9SPHI</name>
<protein>
    <submittedName>
        <fullName evidence="2">Uncharacterized protein</fullName>
    </submittedName>
</protein>
<keyword evidence="3" id="KW-1185">Reference proteome</keyword>
<feature type="transmembrane region" description="Helical" evidence="1">
    <location>
        <begin position="59"/>
        <end position="79"/>
    </location>
</feature>
<dbReference type="OrthoDB" id="1376269at2"/>
<keyword evidence="1" id="KW-1133">Transmembrane helix</keyword>
<accession>A0A1G9P933</accession>
<evidence type="ECO:0000313" key="2">
    <source>
        <dbReference type="EMBL" id="SDL95306.1"/>
    </source>
</evidence>
<evidence type="ECO:0000256" key="1">
    <source>
        <dbReference type="SAM" id="Phobius"/>
    </source>
</evidence>
<feature type="transmembrane region" description="Helical" evidence="1">
    <location>
        <begin position="85"/>
        <end position="104"/>
    </location>
</feature>
<dbReference type="AlphaFoldDB" id="A0A1G9P933"/>
<dbReference type="Proteomes" id="UP000199226">
    <property type="component" value="Unassembled WGS sequence"/>
</dbReference>
<reference evidence="3" key="1">
    <citation type="submission" date="2016-10" db="EMBL/GenBank/DDBJ databases">
        <authorList>
            <person name="Varghese N."/>
            <person name="Submissions S."/>
        </authorList>
    </citation>
    <scope>NUCLEOTIDE SEQUENCE [LARGE SCALE GENOMIC DNA]</scope>
    <source>
        <strain evidence="3">DSM 24536</strain>
    </source>
</reference>
<gene>
    <name evidence="2" type="ORF">SAMN05421813_10438</name>
</gene>
<evidence type="ECO:0000313" key="3">
    <source>
        <dbReference type="Proteomes" id="UP000199226"/>
    </source>
</evidence>
<feature type="transmembrane region" description="Helical" evidence="1">
    <location>
        <begin position="27"/>
        <end position="47"/>
    </location>
</feature>
<proteinExistence type="predicted"/>
<organism evidence="2 3">
    <name type="scientific">Daejeonella rubra</name>
    <dbReference type="NCBI Taxonomy" id="990371"/>
    <lineage>
        <taxon>Bacteria</taxon>
        <taxon>Pseudomonadati</taxon>
        <taxon>Bacteroidota</taxon>
        <taxon>Sphingobacteriia</taxon>
        <taxon>Sphingobacteriales</taxon>
        <taxon>Sphingobacteriaceae</taxon>
        <taxon>Daejeonella</taxon>
    </lineage>
</organism>